<feature type="compositionally biased region" description="Basic and acidic residues" evidence="1">
    <location>
        <begin position="111"/>
        <end position="140"/>
    </location>
</feature>
<dbReference type="InterPro" id="IPR051675">
    <property type="entry name" value="Endo/Exo/Phosphatase_dom_1"/>
</dbReference>
<dbReference type="InterPro" id="IPR010994">
    <property type="entry name" value="RuvA_2-like"/>
</dbReference>
<dbReference type="SUPFAM" id="SSF47781">
    <property type="entry name" value="RuvA domain 2-like"/>
    <property type="match status" value="1"/>
</dbReference>
<dbReference type="EMBL" id="FPHN01000074">
    <property type="protein sequence ID" value="SFV57272.1"/>
    <property type="molecule type" value="Genomic_DNA"/>
</dbReference>
<dbReference type="Pfam" id="PF12836">
    <property type="entry name" value="HHH_3"/>
    <property type="match status" value="1"/>
</dbReference>
<dbReference type="Gene3D" id="1.10.150.320">
    <property type="entry name" value="Photosystem II 12 kDa extrinsic protein"/>
    <property type="match status" value="1"/>
</dbReference>
<feature type="domain" description="Helix-hairpin-helix DNA-binding motif class 1" evidence="2">
    <location>
        <begin position="27"/>
        <end position="46"/>
    </location>
</feature>
<dbReference type="PANTHER" id="PTHR21180:SF32">
    <property type="entry name" value="ENDONUCLEASE_EXONUCLEASE_PHOSPHATASE FAMILY DOMAIN-CONTAINING PROTEIN 1"/>
    <property type="match status" value="1"/>
</dbReference>
<feature type="region of interest" description="Disordered" evidence="1">
    <location>
        <begin position="81"/>
        <end position="140"/>
    </location>
</feature>
<dbReference type="AlphaFoldDB" id="A0A1W1BV03"/>
<sequence>MKKILFFMALSVSFLFSAINIQTASKDELMCIKGIGDKKADAILKYRKSNKVKSADDLINIKGFGKGIIANIKANKKTVACGGQKSAKKSKSKKVIKKDTKKKTTSTKESSSVKKSEKKKTEDKSKAKKTDSKKEEVSKK</sequence>
<accession>A0A1W1BV03</accession>
<gene>
    <name evidence="3" type="ORF">MNB_SV-14-1323</name>
</gene>
<evidence type="ECO:0000256" key="1">
    <source>
        <dbReference type="SAM" id="MobiDB-lite"/>
    </source>
</evidence>
<keyword evidence="3" id="KW-0675">Receptor</keyword>
<feature type="compositionally biased region" description="Basic residues" evidence="1">
    <location>
        <begin position="86"/>
        <end position="105"/>
    </location>
</feature>
<organism evidence="3">
    <name type="scientific">hydrothermal vent metagenome</name>
    <dbReference type="NCBI Taxonomy" id="652676"/>
    <lineage>
        <taxon>unclassified sequences</taxon>
        <taxon>metagenomes</taxon>
        <taxon>ecological metagenomes</taxon>
    </lineage>
</organism>
<reference evidence="3" key="1">
    <citation type="submission" date="2016-10" db="EMBL/GenBank/DDBJ databases">
        <authorList>
            <person name="de Groot N.N."/>
        </authorList>
    </citation>
    <scope>NUCLEOTIDE SEQUENCE</scope>
</reference>
<dbReference type="InterPro" id="IPR003583">
    <property type="entry name" value="Hlx-hairpin-Hlx_DNA-bd_motif"/>
</dbReference>
<dbReference type="GO" id="GO:0006281">
    <property type="term" value="P:DNA repair"/>
    <property type="evidence" value="ECO:0007669"/>
    <property type="project" value="InterPro"/>
</dbReference>
<feature type="domain" description="Helix-hairpin-helix DNA-binding motif class 1" evidence="2">
    <location>
        <begin position="56"/>
        <end position="75"/>
    </location>
</feature>
<dbReference type="SMART" id="SM00278">
    <property type="entry name" value="HhH1"/>
    <property type="match status" value="2"/>
</dbReference>
<proteinExistence type="predicted"/>
<name>A0A1W1BV03_9ZZZZ</name>
<evidence type="ECO:0000313" key="3">
    <source>
        <dbReference type="EMBL" id="SFV57272.1"/>
    </source>
</evidence>
<dbReference type="GO" id="GO:0003677">
    <property type="term" value="F:DNA binding"/>
    <property type="evidence" value="ECO:0007669"/>
    <property type="project" value="InterPro"/>
</dbReference>
<dbReference type="PANTHER" id="PTHR21180">
    <property type="entry name" value="ENDONUCLEASE/EXONUCLEASE/PHOSPHATASE FAMILY DOMAIN-CONTAINING PROTEIN 1"/>
    <property type="match status" value="1"/>
</dbReference>
<evidence type="ECO:0000259" key="2">
    <source>
        <dbReference type="SMART" id="SM00278"/>
    </source>
</evidence>
<protein>
    <submittedName>
        <fullName evidence="3">Late competence protein ComEA, DNA receptor</fullName>
    </submittedName>
</protein>